<keyword evidence="2" id="KW-0732">Signal</keyword>
<feature type="compositionally biased region" description="Polar residues" evidence="1">
    <location>
        <begin position="28"/>
        <end position="38"/>
    </location>
</feature>
<evidence type="ECO:0000313" key="3">
    <source>
        <dbReference type="EMBL" id="GIJ47951.1"/>
    </source>
</evidence>
<organism evidence="3 4">
    <name type="scientific">Virgisporangium aliadipatigenens</name>
    <dbReference type="NCBI Taxonomy" id="741659"/>
    <lineage>
        <taxon>Bacteria</taxon>
        <taxon>Bacillati</taxon>
        <taxon>Actinomycetota</taxon>
        <taxon>Actinomycetes</taxon>
        <taxon>Micromonosporales</taxon>
        <taxon>Micromonosporaceae</taxon>
        <taxon>Virgisporangium</taxon>
    </lineage>
</organism>
<evidence type="ECO:0000313" key="4">
    <source>
        <dbReference type="Proteomes" id="UP000619260"/>
    </source>
</evidence>
<comment type="caution">
    <text evidence="3">The sequence shown here is derived from an EMBL/GenBank/DDBJ whole genome shotgun (WGS) entry which is preliminary data.</text>
</comment>
<accession>A0A8J4DSA0</accession>
<feature type="region of interest" description="Disordered" evidence="1">
    <location>
        <begin position="102"/>
        <end position="130"/>
    </location>
</feature>
<feature type="chain" id="PRO_5035288640" description="PepSY domain-containing protein" evidence="2">
    <location>
        <begin position="30"/>
        <end position="130"/>
    </location>
</feature>
<sequence>MKLKKVGLVLASTAAAAMFVLGGASLASADSGTPSPTGSAAPGKRAPGTPVTGDEATKVTAAVTAKFPGVTVGGVHKGTDGSYHVFGTKDGNRVKYDVSADLGTVTEGKGRPGGGRGGARPEASPSASTK</sequence>
<reference evidence="3" key="1">
    <citation type="submission" date="2021-01" db="EMBL/GenBank/DDBJ databases">
        <title>Whole genome shotgun sequence of Virgisporangium aliadipatigenens NBRC 105644.</title>
        <authorList>
            <person name="Komaki H."/>
            <person name="Tamura T."/>
        </authorList>
    </citation>
    <scope>NUCLEOTIDE SEQUENCE</scope>
    <source>
        <strain evidence="3">NBRC 105644</strain>
    </source>
</reference>
<dbReference type="EMBL" id="BOPF01000018">
    <property type="protein sequence ID" value="GIJ47951.1"/>
    <property type="molecule type" value="Genomic_DNA"/>
</dbReference>
<gene>
    <name evidence="3" type="ORF">Val02_48370</name>
</gene>
<feature type="region of interest" description="Disordered" evidence="1">
    <location>
        <begin position="27"/>
        <end position="56"/>
    </location>
</feature>
<feature type="signal peptide" evidence="2">
    <location>
        <begin position="1"/>
        <end position="29"/>
    </location>
</feature>
<evidence type="ECO:0000256" key="2">
    <source>
        <dbReference type="SAM" id="SignalP"/>
    </source>
</evidence>
<proteinExistence type="predicted"/>
<dbReference type="AlphaFoldDB" id="A0A8J4DSA0"/>
<dbReference type="RefSeq" id="WP_203901446.1">
    <property type="nucleotide sequence ID" value="NZ_BOPF01000018.1"/>
</dbReference>
<keyword evidence="4" id="KW-1185">Reference proteome</keyword>
<name>A0A8J4DSA0_9ACTN</name>
<evidence type="ECO:0008006" key="5">
    <source>
        <dbReference type="Google" id="ProtNLM"/>
    </source>
</evidence>
<protein>
    <recommendedName>
        <fullName evidence="5">PepSY domain-containing protein</fullName>
    </recommendedName>
</protein>
<dbReference type="Proteomes" id="UP000619260">
    <property type="component" value="Unassembled WGS sequence"/>
</dbReference>
<evidence type="ECO:0000256" key="1">
    <source>
        <dbReference type="SAM" id="MobiDB-lite"/>
    </source>
</evidence>